<accession>A0A6C0NYE2</accession>
<evidence type="ECO:0000256" key="3">
    <source>
        <dbReference type="ARBA" id="ARBA00023163"/>
    </source>
</evidence>
<dbReference type="InterPro" id="IPR018060">
    <property type="entry name" value="HTH_AraC"/>
</dbReference>
<dbReference type="InterPro" id="IPR018062">
    <property type="entry name" value="HTH_AraC-typ_CS"/>
</dbReference>
<dbReference type="PROSITE" id="PS01124">
    <property type="entry name" value="HTH_ARAC_FAMILY_2"/>
    <property type="match status" value="1"/>
</dbReference>
<evidence type="ECO:0000256" key="1">
    <source>
        <dbReference type="ARBA" id="ARBA00023015"/>
    </source>
</evidence>
<dbReference type="Gene3D" id="1.10.10.60">
    <property type="entry name" value="Homeodomain-like"/>
    <property type="match status" value="2"/>
</dbReference>
<dbReference type="PANTHER" id="PTHR47504:SF5">
    <property type="entry name" value="RIGHT ORIGIN-BINDING PROTEIN"/>
    <property type="match status" value="1"/>
</dbReference>
<dbReference type="PROSITE" id="PS00041">
    <property type="entry name" value="HTH_ARAC_FAMILY_1"/>
    <property type="match status" value="1"/>
</dbReference>
<evidence type="ECO:0000313" key="5">
    <source>
        <dbReference type="EMBL" id="QHW31264.1"/>
    </source>
</evidence>
<dbReference type="Gene3D" id="3.20.80.10">
    <property type="entry name" value="Regulatory factor, effector binding domain"/>
    <property type="match status" value="1"/>
</dbReference>
<sequence>MDVLTQLNRAMKYIEAHLGEDIELDNVATVTTYSAYHFGRLFYYIAEMPLSEYIRKRKLSLAAMALQSSQVKVADLAVQYGYDSADSFTRAFVKQPGVTPTAARQWGFMLRIYPPLTFQIRIKGMQEMNWRIEEREAFEVYGIERIFKQEELGKIADFWDECLQSGRHKQLEVDADALYAIMGYGDAAPNAMPYMICGMKRADSDTKGFTTVQVPKRTWAVFRAEGLSDHSNEHCQIPQLFNRAYSEWLPTSGYDKVDGPDMEVYSGPDATGKCLEEVWIPVV</sequence>
<gene>
    <name evidence="5" type="ORF">GZH47_10610</name>
</gene>
<keyword evidence="3" id="KW-0804">Transcription</keyword>
<dbReference type="GO" id="GO:0003700">
    <property type="term" value="F:DNA-binding transcription factor activity"/>
    <property type="evidence" value="ECO:0007669"/>
    <property type="project" value="InterPro"/>
</dbReference>
<evidence type="ECO:0000256" key="2">
    <source>
        <dbReference type="ARBA" id="ARBA00023125"/>
    </source>
</evidence>
<evidence type="ECO:0000259" key="4">
    <source>
        <dbReference type="PROSITE" id="PS01124"/>
    </source>
</evidence>
<dbReference type="InterPro" id="IPR011256">
    <property type="entry name" value="Reg_factor_effector_dom_sf"/>
</dbReference>
<dbReference type="EMBL" id="CP048286">
    <property type="protein sequence ID" value="QHW31264.1"/>
    <property type="molecule type" value="Genomic_DNA"/>
</dbReference>
<keyword evidence="2" id="KW-0238">DNA-binding</keyword>
<dbReference type="InterPro" id="IPR009057">
    <property type="entry name" value="Homeodomain-like_sf"/>
</dbReference>
<name>A0A6C0NYE2_9BACL</name>
<proteinExistence type="predicted"/>
<dbReference type="InterPro" id="IPR050959">
    <property type="entry name" value="MarA-like"/>
</dbReference>
<dbReference type="SMART" id="SM00342">
    <property type="entry name" value="HTH_ARAC"/>
    <property type="match status" value="1"/>
</dbReference>
<dbReference type="Pfam" id="PF12833">
    <property type="entry name" value="HTH_18"/>
    <property type="match status" value="1"/>
</dbReference>
<feature type="domain" description="HTH araC/xylS-type" evidence="4">
    <location>
        <begin position="8"/>
        <end position="106"/>
    </location>
</feature>
<dbReference type="KEGG" id="prz:GZH47_10610"/>
<dbReference type="InterPro" id="IPR029442">
    <property type="entry name" value="GyrI-like"/>
</dbReference>
<dbReference type="SMART" id="SM00871">
    <property type="entry name" value="AraC_E_bind"/>
    <property type="match status" value="1"/>
</dbReference>
<keyword evidence="6" id="KW-1185">Reference proteome</keyword>
<organism evidence="5 6">
    <name type="scientific">Paenibacillus rhizovicinus</name>
    <dbReference type="NCBI Taxonomy" id="2704463"/>
    <lineage>
        <taxon>Bacteria</taxon>
        <taxon>Bacillati</taxon>
        <taxon>Bacillota</taxon>
        <taxon>Bacilli</taxon>
        <taxon>Bacillales</taxon>
        <taxon>Paenibacillaceae</taxon>
        <taxon>Paenibacillus</taxon>
    </lineage>
</organism>
<dbReference type="Pfam" id="PF06445">
    <property type="entry name" value="GyrI-like"/>
    <property type="match status" value="1"/>
</dbReference>
<evidence type="ECO:0000313" key="6">
    <source>
        <dbReference type="Proteomes" id="UP000479114"/>
    </source>
</evidence>
<dbReference type="GO" id="GO:0043565">
    <property type="term" value="F:sequence-specific DNA binding"/>
    <property type="evidence" value="ECO:0007669"/>
    <property type="project" value="InterPro"/>
</dbReference>
<dbReference type="PANTHER" id="PTHR47504">
    <property type="entry name" value="RIGHT ORIGIN-BINDING PROTEIN"/>
    <property type="match status" value="1"/>
</dbReference>
<keyword evidence="1" id="KW-0805">Transcription regulation</keyword>
<dbReference type="RefSeq" id="WP_162640072.1">
    <property type="nucleotide sequence ID" value="NZ_CP048286.1"/>
</dbReference>
<dbReference type="SUPFAM" id="SSF55136">
    <property type="entry name" value="Probable bacterial effector-binding domain"/>
    <property type="match status" value="1"/>
</dbReference>
<reference evidence="5 6" key="1">
    <citation type="submission" date="2020-02" db="EMBL/GenBank/DDBJ databases">
        <title>Paenibacillus sp. nov., isolated from rhizosphere soil of tomato.</title>
        <authorList>
            <person name="Weon H.-Y."/>
            <person name="Lee S.A."/>
        </authorList>
    </citation>
    <scope>NUCLEOTIDE SEQUENCE [LARGE SCALE GENOMIC DNA]</scope>
    <source>
        <strain evidence="5 6">14171R-81</strain>
    </source>
</reference>
<dbReference type="SUPFAM" id="SSF46689">
    <property type="entry name" value="Homeodomain-like"/>
    <property type="match status" value="2"/>
</dbReference>
<protein>
    <submittedName>
        <fullName evidence="5">Helix-turn-helix domain-containing protein</fullName>
    </submittedName>
</protein>
<dbReference type="Proteomes" id="UP000479114">
    <property type="component" value="Chromosome"/>
</dbReference>
<dbReference type="InterPro" id="IPR010499">
    <property type="entry name" value="AraC_E-bd"/>
</dbReference>
<dbReference type="AlphaFoldDB" id="A0A6C0NYE2"/>